<dbReference type="EMBL" id="JAAATW010000001">
    <property type="protein sequence ID" value="NBE06375.1"/>
    <property type="molecule type" value="Genomic_DNA"/>
</dbReference>
<comment type="caution">
    <text evidence="1">The sequence shown here is derived from an EMBL/GenBank/DDBJ whole genome shotgun (WGS) entry which is preliminary data.</text>
</comment>
<name>A0ABW9Y1J3_9RHOB</name>
<evidence type="ECO:0000313" key="2">
    <source>
        <dbReference type="Proteomes" id="UP001517376"/>
    </source>
</evidence>
<dbReference type="Gene3D" id="3.30.1360.120">
    <property type="entry name" value="Probable tRNA modification gtpase trme, domain 1"/>
    <property type="match status" value="1"/>
</dbReference>
<organism evidence="1 2">
    <name type="scientific">Paragemmobacter ruber</name>
    <dbReference type="NCBI Taxonomy" id="1985673"/>
    <lineage>
        <taxon>Bacteria</taxon>
        <taxon>Pseudomonadati</taxon>
        <taxon>Pseudomonadota</taxon>
        <taxon>Alphaproteobacteria</taxon>
        <taxon>Rhodobacterales</taxon>
        <taxon>Paracoccaceae</taxon>
        <taxon>Paragemmobacter</taxon>
    </lineage>
</organism>
<reference evidence="2" key="1">
    <citation type="submission" date="2020-01" db="EMBL/GenBank/DDBJ databases">
        <title>Sphingomonas sp. strain CSW-10.</title>
        <authorList>
            <person name="Chen W.-M."/>
        </authorList>
    </citation>
    <scope>NUCLEOTIDE SEQUENCE [LARGE SCALE GENOMIC DNA]</scope>
    <source>
        <strain evidence="2">CCP-1</strain>
    </source>
</reference>
<gene>
    <name evidence="1" type="ORF">GU920_02425</name>
</gene>
<protein>
    <submittedName>
        <fullName evidence="1">Sarcosine oxidase subunit gamma</fullName>
    </submittedName>
</protein>
<accession>A0ABW9Y1J3</accession>
<dbReference type="Proteomes" id="UP001517376">
    <property type="component" value="Unassembled WGS sequence"/>
</dbReference>
<dbReference type="SUPFAM" id="SSF103025">
    <property type="entry name" value="Folate-binding domain"/>
    <property type="match status" value="1"/>
</dbReference>
<sequence length="216" mass="22867">MARGSVWSITCARSTCWPRSPIRCSTTKRGQSSVPELIAKSALAGHAPVTRLQTTLAEGSAAPITSVAPYPGRMDRVNAALAPLGLAFPAPNGQTRQGAARLIWTGRDQAFLIGAPAPDGLADHAALTDQTDGWAILTLTGPVAEATLMRPVPLDLRLGAFPPLRTVRAPLNHMQAILTRTAPDAFEIMVFRSMARTAWGELTEALEVLAARAQTA</sequence>
<evidence type="ECO:0000313" key="1">
    <source>
        <dbReference type="EMBL" id="NBE06375.1"/>
    </source>
</evidence>
<dbReference type="InterPro" id="IPR027266">
    <property type="entry name" value="TrmE/GcvT-like"/>
</dbReference>
<keyword evidence="2" id="KW-1185">Reference proteome</keyword>
<proteinExistence type="predicted"/>